<reference evidence="1 2" key="1">
    <citation type="submission" date="2016-10" db="EMBL/GenBank/DDBJ databases">
        <authorList>
            <person name="Varghese N."/>
            <person name="Submissions S."/>
        </authorList>
    </citation>
    <scope>NUCLEOTIDE SEQUENCE [LARGE SCALE GENOMIC DNA]</scope>
    <source>
        <strain evidence="1 2">RHA_55</strain>
    </source>
</reference>
<organism evidence="1 2">
    <name type="scientific">Winogradskyella sediminis</name>
    <dbReference type="NCBI Taxonomy" id="1382466"/>
    <lineage>
        <taxon>Bacteria</taxon>
        <taxon>Pseudomonadati</taxon>
        <taxon>Bacteroidota</taxon>
        <taxon>Flavobacteriia</taxon>
        <taxon>Flavobacteriales</taxon>
        <taxon>Flavobacteriaceae</taxon>
        <taxon>Winogradskyella</taxon>
    </lineage>
</organism>
<protein>
    <submittedName>
        <fullName evidence="1">Uncharacterized protein</fullName>
    </submittedName>
</protein>
<proteinExistence type="predicted"/>
<dbReference type="EMBL" id="LT629774">
    <property type="protein sequence ID" value="SDS99497.1"/>
    <property type="molecule type" value="Genomic_DNA"/>
</dbReference>
<evidence type="ECO:0000313" key="1">
    <source>
        <dbReference type="EMBL" id="SDS99497.1"/>
    </source>
</evidence>
<dbReference type="Pfam" id="PF20113">
    <property type="entry name" value="DUF6503"/>
    <property type="match status" value="1"/>
</dbReference>
<dbReference type="Proteomes" id="UP000198963">
    <property type="component" value="Chromosome I"/>
</dbReference>
<dbReference type="RefSeq" id="WP_092447415.1">
    <property type="nucleotide sequence ID" value="NZ_LT629774.1"/>
</dbReference>
<gene>
    <name evidence="1" type="ORF">SAMN04489797_2963</name>
</gene>
<accession>A0A1H1WQH4</accession>
<dbReference type="InterPro" id="IPR045444">
    <property type="entry name" value="DUF6503"/>
</dbReference>
<evidence type="ECO:0000313" key="2">
    <source>
        <dbReference type="Proteomes" id="UP000198963"/>
    </source>
</evidence>
<dbReference type="AlphaFoldDB" id="A0A1H1WQH4"/>
<dbReference type="STRING" id="1249933.SAMN04489797_2963"/>
<keyword evidence="2" id="KW-1185">Reference proteome</keyword>
<dbReference type="PROSITE" id="PS51257">
    <property type="entry name" value="PROKAR_LIPOPROTEIN"/>
    <property type="match status" value="1"/>
</dbReference>
<sequence length="278" mass="32446">MKHPFITSLSLILLLVSCKNDIQTKPETKKSKVTQNLSPEFENKGHELVYKMVQNAGNYNTLRALKDVTYTYTYQTPDGKTDRSNEKYIFDGELSYGAYQTHERTLPNLEGLIEQGFDGSNYWLKHNGDVLTDDTYLKRVAFNRPTNFYWFTMFQKLLDPGLNYEYIEEKTIENKTYDIVKITFNSKDNKPTDIYQLYINKKTALVDQFLFTVADFGKMETPNLMVLDYETIEGLQIPTKRKYKLSTWNADVSDAPWVNVNWTDIKFNTGLTPKDFKI</sequence>
<name>A0A1H1WQH4_9FLAO</name>